<dbReference type="PROSITE" id="PS50977">
    <property type="entry name" value="HTH_TETR_2"/>
    <property type="match status" value="1"/>
</dbReference>
<dbReference type="InterPro" id="IPR036271">
    <property type="entry name" value="Tet_transcr_reg_TetR-rel_C_sf"/>
</dbReference>
<evidence type="ECO:0000313" key="7">
    <source>
        <dbReference type="Proteomes" id="UP000283523"/>
    </source>
</evidence>
<reference evidence="6 7" key="1">
    <citation type="submission" date="2018-08" db="EMBL/GenBank/DDBJ databases">
        <title>Fibrisoma montanum sp. nov., isolated from Danxia mountain soil.</title>
        <authorList>
            <person name="Huang Y."/>
        </authorList>
    </citation>
    <scope>NUCLEOTIDE SEQUENCE [LARGE SCALE GENOMIC DNA]</scope>
    <source>
        <strain evidence="6 7">HYT19</strain>
    </source>
</reference>
<dbReference type="EMBL" id="QXED01000001">
    <property type="protein sequence ID" value="RIV27277.1"/>
    <property type="molecule type" value="Genomic_DNA"/>
</dbReference>
<dbReference type="SUPFAM" id="SSF48498">
    <property type="entry name" value="Tetracyclin repressor-like, C-terminal domain"/>
    <property type="match status" value="1"/>
</dbReference>
<sequence length="195" mass="21949">MPIQKVTRDEILQKSLSVFKRQGYHRTTMDDLARACGLLKGSFYHYFNSKETLMKEVLWWVTRTSEQRIFSVAYQAELPPEERLALFLDRLYTAVSVSEGGCIMGNTVLETALLTDEFKEPMQAFFAGLINAVAHIYQTTHPAVQALTLAQQLAAELEGSLLLVKLGSPESLLQDCRKRALNRLNASTHDCTPNP</sequence>
<dbReference type="PANTHER" id="PTHR47506">
    <property type="entry name" value="TRANSCRIPTIONAL REGULATORY PROTEIN"/>
    <property type="match status" value="1"/>
</dbReference>
<dbReference type="OrthoDB" id="6430772at2"/>
<feature type="DNA-binding region" description="H-T-H motif" evidence="4">
    <location>
        <begin position="28"/>
        <end position="47"/>
    </location>
</feature>
<name>A0A418MIN6_9BACT</name>
<dbReference type="GO" id="GO:0003677">
    <property type="term" value="F:DNA binding"/>
    <property type="evidence" value="ECO:0007669"/>
    <property type="project" value="UniProtKB-UniRule"/>
</dbReference>
<keyword evidence="1" id="KW-0805">Transcription regulation</keyword>
<dbReference type="InterPro" id="IPR009057">
    <property type="entry name" value="Homeodomain-like_sf"/>
</dbReference>
<dbReference type="PRINTS" id="PR00455">
    <property type="entry name" value="HTHTETR"/>
</dbReference>
<proteinExistence type="predicted"/>
<dbReference type="SUPFAM" id="SSF46689">
    <property type="entry name" value="Homeodomain-like"/>
    <property type="match status" value="1"/>
</dbReference>
<evidence type="ECO:0000313" key="6">
    <source>
        <dbReference type="EMBL" id="RIV27277.1"/>
    </source>
</evidence>
<dbReference type="Pfam" id="PF00440">
    <property type="entry name" value="TetR_N"/>
    <property type="match status" value="1"/>
</dbReference>
<gene>
    <name evidence="6" type="ORF">DYU11_02905</name>
</gene>
<dbReference type="AlphaFoldDB" id="A0A418MIN6"/>
<dbReference type="PANTHER" id="PTHR47506:SF7">
    <property type="entry name" value="TRANSCRIPTIONAL REGULATORY PROTEIN"/>
    <property type="match status" value="1"/>
</dbReference>
<dbReference type="Proteomes" id="UP000283523">
    <property type="component" value="Unassembled WGS sequence"/>
</dbReference>
<protein>
    <submittedName>
        <fullName evidence="6">TetR/AcrR family transcriptional regulator</fullName>
    </submittedName>
</protein>
<organism evidence="6 7">
    <name type="scientific">Fibrisoma montanum</name>
    <dbReference type="NCBI Taxonomy" id="2305895"/>
    <lineage>
        <taxon>Bacteria</taxon>
        <taxon>Pseudomonadati</taxon>
        <taxon>Bacteroidota</taxon>
        <taxon>Cytophagia</taxon>
        <taxon>Cytophagales</taxon>
        <taxon>Spirosomataceae</taxon>
        <taxon>Fibrisoma</taxon>
    </lineage>
</organism>
<accession>A0A418MIN6</accession>
<evidence type="ECO:0000256" key="2">
    <source>
        <dbReference type="ARBA" id="ARBA00023125"/>
    </source>
</evidence>
<evidence type="ECO:0000256" key="4">
    <source>
        <dbReference type="PROSITE-ProRule" id="PRU00335"/>
    </source>
</evidence>
<evidence type="ECO:0000259" key="5">
    <source>
        <dbReference type="PROSITE" id="PS50977"/>
    </source>
</evidence>
<evidence type="ECO:0000256" key="3">
    <source>
        <dbReference type="ARBA" id="ARBA00023163"/>
    </source>
</evidence>
<dbReference type="RefSeq" id="WP_119666128.1">
    <property type="nucleotide sequence ID" value="NZ_QXED01000001.1"/>
</dbReference>
<keyword evidence="2 4" id="KW-0238">DNA-binding</keyword>
<keyword evidence="7" id="KW-1185">Reference proteome</keyword>
<evidence type="ECO:0000256" key="1">
    <source>
        <dbReference type="ARBA" id="ARBA00023015"/>
    </source>
</evidence>
<feature type="domain" description="HTH tetR-type" evidence="5">
    <location>
        <begin position="5"/>
        <end position="65"/>
    </location>
</feature>
<keyword evidence="3" id="KW-0804">Transcription</keyword>
<comment type="caution">
    <text evidence="6">The sequence shown here is derived from an EMBL/GenBank/DDBJ whole genome shotgun (WGS) entry which is preliminary data.</text>
</comment>
<dbReference type="InterPro" id="IPR001647">
    <property type="entry name" value="HTH_TetR"/>
</dbReference>
<dbReference type="Gene3D" id="1.10.357.10">
    <property type="entry name" value="Tetracycline Repressor, domain 2"/>
    <property type="match status" value="1"/>
</dbReference>